<evidence type="ECO:0000313" key="1">
    <source>
        <dbReference type="EMBL" id="MYL55517.1"/>
    </source>
</evidence>
<protein>
    <submittedName>
        <fullName evidence="1">Uncharacterized protein</fullName>
    </submittedName>
</protein>
<name>A0ACC7VL53_9BACI</name>
<organism evidence="1 2">
    <name type="scientific">Pontibacillus yanchengensis</name>
    <dbReference type="NCBI Taxonomy" id="462910"/>
    <lineage>
        <taxon>Bacteria</taxon>
        <taxon>Bacillati</taxon>
        <taxon>Bacillota</taxon>
        <taxon>Bacilli</taxon>
        <taxon>Bacillales</taxon>
        <taxon>Bacillaceae</taxon>
        <taxon>Pontibacillus</taxon>
    </lineage>
</organism>
<reference evidence="1" key="1">
    <citation type="submission" date="2019-11" db="EMBL/GenBank/DDBJ databases">
        <title>Genome sequences of 17 halophilic strains isolated from different environments.</title>
        <authorList>
            <person name="Furrow R.E."/>
        </authorList>
    </citation>
    <scope>NUCLEOTIDE SEQUENCE</scope>
    <source>
        <strain evidence="1">22510_22_Filter</strain>
    </source>
</reference>
<dbReference type="EMBL" id="WMEU01000010">
    <property type="protein sequence ID" value="MYL55517.1"/>
    <property type="molecule type" value="Genomic_DNA"/>
</dbReference>
<comment type="caution">
    <text evidence="1">The sequence shown here is derived from an EMBL/GenBank/DDBJ whole genome shotgun (WGS) entry which is preliminary data.</text>
</comment>
<accession>A0ACC7VL53</accession>
<proteinExistence type="predicted"/>
<evidence type="ECO:0000313" key="2">
    <source>
        <dbReference type="Proteomes" id="UP000466692"/>
    </source>
</evidence>
<gene>
    <name evidence="1" type="ORF">GLW08_19620</name>
</gene>
<dbReference type="Proteomes" id="UP000466692">
    <property type="component" value="Unassembled WGS sequence"/>
</dbReference>
<keyword evidence="2" id="KW-1185">Reference proteome</keyword>
<sequence>MHSYLFFQAPLPEPIQAEVPSDSPAKTVGKGVVVMKEMFTSLKGLQVVIQVIALAVNFAIFNNSIVGLPGK</sequence>